<feature type="chain" id="PRO_5046043609" description="Secreted protein" evidence="1">
    <location>
        <begin position="27"/>
        <end position="129"/>
    </location>
</feature>
<keyword evidence="3" id="KW-1185">Reference proteome</keyword>
<name>A0ABV3WRL4_9HYPH</name>
<accession>A0ABV3WRL4</accession>
<evidence type="ECO:0000313" key="3">
    <source>
        <dbReference type="Proteomes" id="UP001559025"/>
    </source>
</evidence>
<evidence type="ECO:0008006" key="4">
    <source>
        <dbReference type="Google" id="ProtNLM"/>
    </source>
</evidence>
<proteinExistence type="predicted"/>
<evidence type="ECO:0000313" key="2">
    <source>
        <dbReference type="EMBL" id="MEX4007309.1"/>
    </source>
</evidence>
<dbReference type="Proteomes" id="UP001559025">
    <property type="component" value="Unassembled WGS sequence"/>
</dbReference>
<sequence>MFAFRVPVGSFLRVSLILAATAGTSAADSLIELPEVEPAALPSFIAHLDPEATPIEALEAETPSLQDNGEAPLAISTSVMAFGADAIPVSSDEVASITADEAPAPEDVADAMPLAIRGTDGHGLVSLVD</sequence>
<dbReference type="RefSeq" id="WP_368802499.1">
    <property type="nucleotide sequence ID" value="NZ_JAZHFV010000002.1"/>
</dbReference>
<protein>
    <recommendedName>
        <fullName evidence="4">Secreted protein</fullName>
    </recommendedName>
</protein>
<evidence type="ECO:0000256" key="1">
    <source>
        <dbReference type="SAM" id="SignalP"/>
    </source>
</evidence>
<dbReference type="EMBL" id="JAZHFV010000002">
    <property type="protein sequence ID" value="MEX4007309.1"/>
    <property type="molecule type" value="Genomic_DNA"/>
</dbReference>
<keyword evidence="1" id="KW-0732">Signal</keyword>
<gene>
    <name evidence="2" type="ORF">V1479_08330</name>
</gene>
<comment type="caution">
    <text evidence="2">The sequence shown here is derived from an EMBL/GenBank/DDBJ whole genome shotgun (WGS) entry which is preliminary data.</text>
</comment>
<feature type="signal peptide" evidence="1">
    <location>
        <begin position="1"/>
        <end position="26"/>
    </location>
</feature>
<organism evidence="2 3">
    <name type="scientific">Neoaquamicrobium sediminum</name>
    <dbReference type="NCBI Taxonomy" id="1849104"/>
    <lineage>
        <taxon>Bacteria</taxon>
        <taxon>Pseudomonadati</taxon>
        <taxon>Pseudomonadota</taxon>
        <taxon>Alphaproteobacteria</taxon>
        <taxon>Hyphomicrobiales</taxon>
        <taxon>Phyllobacteriaceae</taxon>
        <taxon>Neoaquamicrobium</taxon>
    </lineage>
</organism>
<reference evidence="2 3" key="1">
    <citation type="submission" date="2024-01" db="EMBL/GenBank/DDBJ databases">
        <title>New evidence supports the origin of RcGTA from prophage.</title>
        <authorList>
            <person name="Xu Y."/>
            <person name="Liu B."/>
            <person name="Chen F."/>
        </authorList>
    </citation>
    <scope>NUCLEOTIDE SEQUENCE [LARGE SCALE GENOMIC DNA]</scope>
    <source>
        <strain evidence="2 3">CBW1107-2</strain>
    </source>
</reference>